<dbReference type="InterPro" id="IPR029479">
    <property type="entry name" value="Nitroreductase"/>
</dbReference>
<feature type="domain" description="4Fe-4S ferredoxin-type" evidence="6">
    <location>
        <begin position="1"/>
        <end position="29"/>
    </location>
</feature>
<feature type="domain" description="4Fe-4S ferredoxin-type" evidence="6">
    <location>
        <begin position="36"/>
        <end position="57"/>
    </location>
</feature>
<evidence type="ECO:0000256" key="4">
    <source>
        <dbReference type="ARBA" id="ARBA00023004"/>
    </source>
</evidence>
<keyword evidence="5" id="KW-0411">Iron-sulfur</keyword>
<proteinExistence type="inferred from homology"/>
<dbReference type="SUPFAM" id="SSF54862">
    <property type="entry name" value="4Fe-4S ferredoxins"/>
    <property type="match status" value="1"/>
</dbReference>
<dbReference type="InterPro" id="IPR017896">
    <property type="entry name" value="4Fe4S_Fe-S-bd"/>
</dbReference>
<dbReference type="InterPro" id="IPR017900">
    <property type="entry name" value="4Fe4S_Fe_S_CS"/>
</dbReference>
<protein>
    <submittedName>
        <fullName evidence="7">Nitroreductase family protein</fullName>
    </submittedName>
</protein>
<comment type="caution">
    <text evidence="7">The sequence shown here is derived from an EMBL/GenBank/DDBJ whole genome shotgun (WGS) entry which is preliminary data.</text>
</comment>
<name>A0ABR9RMR0_9FIRM</name>
<reference evidence="7 8" key="1">
    <citation type="submission" date="2020-10" db="EMBL/GenBank/DDBJ databases">
        <title>ChiBAC.</title>
        <authorList>
            <person name="Zenner C."/>
            <person name="Hitch T.C.A."/>
            <person name="Clavel T."/>
        </authorList>
    </citation>
    <scope>NUCLEOTIDE SEQUENCE [LARGE SCALE GENOMIC DNA]</scope>
    <source>
        <strain evidence="7 8">DSM 108991</strain>
    </source>
</reference>
<sequence>MVEINKDLCVGCGACVRDCPGEALQIQDKKAEYVRKCIQCGHCVAVCPTGAVSIPEYDMDEVEEYDKDTFCVDPEHFLHAVKFRRSIRNFKSTPIEREKLERILAAGRYTPTAKNTQGCRFVLVRDEMKAFKDLFWKELPGILDVLKEEAPLYERVFRGFYEKYKKDPKDDTFFFNATSFLVITSKNPLDGGLAAANIENMAVAEGAGVLFSGYTKAVVENSDVLREWLGIGKRTVVCCMLMGYPAVSYKRTAPRKSGNIVIR</sequence>
<dbReference type="PROSITE" id="PS51379">
    <property type="entry name" value="4FE4S_FER_2"/>
    <property type="match status" value="2"/>
</dbReference>
<dbReference type="InterPro" id="IPR000415">
    <property type="entry name" value="Nitroreductase-like"/>
</dbReference>
<dbReference type="Gene3D" id="3.40.109.10">
    <property type="entry name" value="NADH Oxidase"/>
    <property type="match status" value="1"/>
</dbReference>
<dbReference type="Pfam" id="PF00881">
    <property type="entry name" value="Nitroreductase"/>
    <property type="match status" value="1"/>
</dbReference>
<gene>
    <name evidence="7" type="ORF">INF30_13500</name>
</gene>
<accession>A0ABR9RMR0</accession>
<evidence type="ECO:0000256" key="2">
    <source>
        <dbReference type="ARBA" id="ARBA00022723"/>
    </source>
</evidence>
<keyword evidence="4" id="KW-0408">Iron</keyword>
<keyword evidence="2" id="KW-0479">Metal-binding</keyword>
<dbReference type="EMBL" id="JADCKL010000016">
    <property type="protein sequence ID" value="MBE5064267.1"/>
    <property type="molecule type" value="Genomic_DNA"/>
</dbReference>
<evidence type="ECO:0000259" key="6">
    <source>
        <dbReference type="PROSITE" id="PS51379"/>
    </source>
</evidence>
<evidence type="ECO:0000256" key="3">
    <source>
        <dbReference type="ARBA" id="ARBA00023002"/>
    </source>
</evidence>
<dbReference type="PANTHER" id="PTHR43673">
    <property type="entry name" value="NAD(P)H NITROREDUCTASE YDGI-RELATED"/>
    <property type="match status" value="1"/>
</dbReference>
<evidence type="ECO:0000256" key="1">
    <source>
        <dbReference type="ARBA" id="ARBA00007118"/>
    </source>
</evidence>
<evidence type="ECO:0000256" key="5">
    <source>
        <dbReference type="ARBA" id="ARBA00023014"/>
    </source>
</evidence>
<dbReference type="RefSeq" id="WP_033126872.1">
    <property type="nucleotide sequence ID" value="NZ_JADCKL010000016.1"/>
</dbReference>
<keyword evidence="8" id="KW-1185">Reference proteome</keyword>
<evidence type="ECO:0000313" key="8">
    <source>
        <dbReference type="Proteomes" id="UP000758652"/>
    </source>
</evidence>
<comment type="similarity">
    <text evidence="1">Belongs to the nitroreductase family.</text>
</comment>
<dbReference type="Pfam" id="PF13237">
    <property type="entry name" value="Fer4_10"/>
    <property type="match status" value="1"/>
</dbReference>
<evidence type="ECO:0000313" key="7">
    <source>
        <dbReference type="EMBL" id="MBE5064267.1"/>
    </source>
</evidence>
<organism evidence="7 8">
    <name type="scientific">Claveliimonas monacensis</name>
    <dbReference type="NCBI Taxonomy" id="2779351"/>
    <lineage>
        <taxon>Bacteria</taxon>
        <taxon>Bacillati</taxon>
        <taxon>Bacillota</taxon>
        <taxon>Clostridia</taxon>
        <taxon>Lachnospirales</taxon>
        <taxon>Lachnospiraceae</taxon>
        <taxon>Claveliimonas</taxon>
    </lineage>
</organism>
<dbReference type="Gene3D" id="3.30.70.20">
    <property type="match status" value="2"/>
</dbReference>
<dbReference type="PANTHER" id="PTHR43673:SF10">
    <property type="entry name" value="NADH DEHYDROGENASE_NAD(P)H NITROREDUCTASE XCC3605-RELATED"/>
    <property type="match status" value="1"/>
</dbReference>
<dbReference type="PROSITE" id="PS00198">
    <property type="entry name" value="4FE4S_FER_1"/>
    <property type="match status" value="1"/>
</dbReference>
<dbReference type="Proteomes" id="UP000758652">
    <property type="component" value="Unassembled WGS sequence"/>
</dbReference>
<dbReference type="SUPFAM" id="SSF55469">
    <property type="entry name" value="FMN-dependent nitroreductase-like"/>
    <property type="match status" value="1"/>
</dbReference>
<keyword evidence="3" id="KW-0560">Oxidoreductase</keyword>